<keyword evidence="6" id="KW-0408">Iron</keyword>
<dbReference type="CDD" id="cd01335">
    <property type="entry name" value="Radical_SAM"/>
    <property type="match status" value="1"/>
</dbReference>
<dbReference type="SFLD" id="SFLDG01123">
    <property type="entry name" value="methyltransferase_(Class_B)"/>
    <property type="match status" value="1"/>
</dbReference>
<dbReference type="InterPro" id="IPR034533">
    <property type="entry name" value="Paromamine_deoxygenase"/>
</dbReference>
<keyword evidence="10" id="KW-1185">Reference proteome</keyword>
<dbReference type="SFLD" id="SFLDG01082">
    <property type="entry name" value="B12-binding_domain_containing"/>
    <property type="match status" value="1"/>
</dbReference>
<reference evidence="10" key="1">
    <citation type="journal article" date="2019" name="Int. J. Syst. Evol. Microbiol.">
        <title>The Global Catalogue of Microorganisms (GCM) 10K type strain sequencing project: providing services to taxonomists for standard genome sequencing and annotation.</title>
        <authorList>
            <consortium name="The Broad Institute Genomics Platform"/>
            <consortium name="The Broad Institute Genome Sequencing Center for Infectious Disease"/>
            <person name="Wu L."/>
            <person name="Ma J."/>
        </authorList>
    </citation>
    <scope>NUCLEOTIDE SEQUENCE [LARGE SCALE GENOMIC DNA]</scope>
    <source>
        <strain evidence="10">JCM 5062</strain>
    </source>
</reference>
<evidence type="ECO:0000256" key="7">
    <source>
        <dbReference type="ARBA" id="ARBA00023014"/>
    </source>
</evidence>
<dbReference type="Proteomes" id="UP001499942">
    <property type="component" value="Unassembled WGS sequence"/>
</dbReference>
<comment type="cofactor">
    <cofactor evidence="1">
        <name>[4Fe-4S] cluster</name>
        <dbReference type="ChEBI" id="CHEBI:49883"/>
    </cofactor>
</comment>
<dbReference type="InterPro" id="IPR034466">
    <property type="entry name" value="Methyltransferase_Class_B"/>
</dbReference>
<evidence type="ECO:0000256" key="5">
    <source>
        <dbReference type="ARBA" id="ARBA00022723"/>
    </source>
</evidence>
<evidence type="ECO:0000256" key="1">
    <source>
        <dbReference type="ARBA" id="ARBA00001966"/>
    </source>
</evidence>
<gene>
    <name evidence="9" type="ORF">GCM10010393_43570</name>
</gene>
<dbReference type="Pfam" id="PF04055">
    <property type="entry name" value="Radical_SAM"/>
    <property type="match status" value="1"/>
</dbReference>
<dbReference type="PANTHER" id="PTHR43409:SF7">
    <property type="entry name" value="BLL1977 PROTEIN"/>
    <property type="match status" value="1"/>
</dbReference>
<keyword evidence="4" id="KW-0949">S-adenosyl-L-methionine</keyword>
<dbReference type="SUPFAM" id="SSF102114">
    <property type="entry name" value="Radical SAM enzymes"/>
    <property type="match status" value="1"/>
</dbReference>
<sequence>MEGTQKAGPEAAQKVLLVSPKTSFGPKLQRTYAGGLGTVNPGERNLLPPLDLLRIAGVLRVAGSDPHIVDEEVDGPLPPVACRRGGRMEADVVICQVSLAAMHEDVRKLAEFVAAGLRTFAYTSIRGHDQWQEILTTSGCAGLLLPEAIPDLGRLVGGGDTGGSHSPGLITAGTARDLAGRPPVYGDLAREPLPARDLVDHRRYVFPALPGHRVTTMNASFGCPYPCSFYCPYPLAEGKKVRAYPVERIAAEFQQCAQLGITAVVFRDPVFTFDRRRTLALCEAIRRTGTGIQWWCETRIDRLDEELIRAMVDAGCAGVEVGVESGDARMHDSAVRKRLSLDTVRAFHRTARQTGLKMLFLLLFGLPGETRHSIANTLEFILELGLSSEEFNVGVITPYPGTPLHDLALSKGWIRADQAQFTSFNVVMRTDELTENELTQALALTEELHRIDGGRAPAGTLADYRRHVLSWAGTGPVPDGQPA</sequence>
<dbReference type="InterPro" id="IPR007197">
    <property type="entry name" value="rSAM"/>
</dbReference>
<keyword evidence="2" id="KW-0489">Methyltransferase</keyword>
<dbReference type="Gene3D" id="3.20.20.70">
    <property type="entry name" value="Aldolase class I"/>
    <property type="match status" value="1"/>
</dbReference>
<proteinExistence type="predicted"/>
<keyword evidence="7" id="KW-0411">Iron-sulfur</keyword>
<dbReference type="NCBIfam" id="NF033070">
    <property type="entry name" value="rSAM_AprD4"/>
    <property type="match status" value="1"/>
</dbReference>
<name>A0ABP6A0Y3_9ACTN</name>
<dbReference type="InterPro" id="IPR058240">
    <property type="entry name" value="rSAM_sf"/>
</dbReference>
<evidence type="ECO:0000259" key="8">
    <source>
        <dbReference type="PROSITE" id="PS51918"/>
    </source>
</evidence>
<protein>
    <recommendedName>
        <fullName evidence="8">Radical SAM core domain-containing protein</fullName>
    </recommendedName>
</protein>
<feature type="domain" description="Radical SAM core" evidence="8">
    <location>
        <begin position="209"/>
        <end position="455"/>
    </location>
</feature>
<dbReference type="RefSeq" id="WP_344363764.1">
    <property type="nucleotide sequence ID" value="NZ_BAAASR010000023.1"/>
</dbReference>
<dbReference type="InterPro" id="IPR006638">
    <property type="entry name" value="Elp3/MiaA/NifB-like_rSAM"/>
</dbReference>
<evidence type="ECO:0000256" key="2">
    <source>
        <dbReference type="ARBA" id="ARBA00022603"/>
    </source>
</evidence>
<accession>A0ABP6A0Y3</accession>
<keyword evidence="5" id="KW-0479">Metal-binding</keyword>
<dbReference type="SMART" id="SM00729">
    <property type="entry name" value="Elp3"/>
    <property type="match status" value="1"/>
</dbReference>
<organism evidence="9 10">
    <name type="scientific">Streptomyces gobitricini</name>
    <dbReference type="NCBI Taxonomy" id="68211"/>
    <lineage>
        <taxon>Bacteria</taxon>
        <taxon>Bacillati</taxon>
        <taxon>Actinomycetota</taxon>
        <taxon>Actinomycetes</taxon>
        <taxon>Kitasatosporales</taxon>
        <taxon>Streptomycetaceae</taxon>
        <taxon>Streptomyces</taxon>
    </lineage>
</organism>
<dbReference type="InterPro" id="IPR051198">
    <property type="entry name" value="BchE-like"/>
</dbReference>
<dbReference type="EMBL" id="BAAASR010000023">
    <property type="protein sequence ID" value="GAA2506019.1"/>
    <property type="molecule type" value="Genomic_DNA"/>
</dbReference>
<evidence type="ECO:0000256" key="4">
    <source>
        <dbReference type="ARBA" id="ARBA00022691"/>
    </source>
</evidence>
<dbReference type="SFLD" id="SFLDS00029">
    <property type="entry name" value="Radical_SAM"/>
    <property type="match status" value="1"/>
</dbReference>
<evidence type="ECO:0000256" key="6">
    <source>
        <dbReference type="ARBA" id="ARBA00023004"/>
    </source>
</evidence>
<evidence type="ECO:0000313" key="10">
    <source>
        <dbReference type="Proteomes" id="UP001499942"/>
    </source>
</evidence>
<dbReference type="InterPro" id="IPR013785">
    <property type="entry name" value="Aldolase_TIM"/>
</dbReference>
<dbReference type="PANTHER" id="PTHR43409">
    <property type="entry name" value="ANAEROBIC MAGNESIUM-PROTOPORPHYRIN IX MONOMETHYL ESTER CYCLASE-RELATED"/>
    <property type="match status" value="1"/>
</dbReference>
<evidence type="ECO:0000256" key="3">
    <source>
        <dbReference type="ARBA" id="ARBA00022679"/>
    </source>
</evidence>
<keyword evidence="3" id="KW-0808">Transferase</keyword>
<dbReference type="SFLD" id="SFLDF00568">
    <property type="entry name" value="paromamine_deoxygenase"/>
    <property type="match status" value="1"/>
</dbReference>
<evidence type="ECO:0000313" key="9">
    <source>
        <dbReference type="EMBL" id="GAA2506019.1"/>
    </source>
</evidence>
<dbReference type="PROSITE" id="PS51918">
    <property type="entry name" value="RADICAL_SAM"/>
    <property type="match status" value="1"/>
</dbReference>
<comment type="caution">
    <text evidence="9">The sequence shown here is derived from an EMBL/GenBank/DDBJ whole genome shotgun (WGS) entry which is preliminary data.</text>
</comment>